<evidence type="ECO:0000256" key="14">
    <source>
        <dbReference type="HAMAP-Rule" id="MF_00370"/>
    </source>
</evidence>
<organism evidence="16 17">
    <name type="scientific">Stygiolobus azoricus</name>
    <dbReference type="NCBI Taxonomy" id="41675"/>
    <lineage>
        <taxon>Archaea</taxon>
        <taxon>Thermoproteota</taxon>
        <taxon>Thermoprotei</taxon>
        <taxon>Sulfolobales</taxon>
        <taxon>Sulfolobaceae</taxon>
        <taxon>Stygiolobus</taxon>
    </lineage>
</organism>
<dbReference type="Pfam" id="PF00288">
    <property type="entry name" value="GHMP_kinases_N"/>
    <property type="match status" value="1"/>
</dbReference>
<dbReference type="AlphaFoldDB" id="A0A650CQ49"/>
<dbReference type="KEGG" id="sazo:D1868_08245"/>
<dbReference type="InterPro" id="IPR020568">
    <property type="entry name" value="Ribosomal_Su5_D2-typ_SF"/>
</dbReference>
<evidence type="ECO:0000256" key="7">
    <source>
        <dbReference type="ARBA" id="ARBA00022605"/>
    </source>
</evidence>
<sequence>MQTYAGVSVVNALPSWYGSSMAINVKVDVKIRKSNECTTHPSQLINEIVSYFRENYNIPCIEVEVNSEIPPKSGLKSSSAVSSALIGEIVEKFQLPLKVWDVPVLSAILSLKSRVSYTGALDDASASFFGGVSYTYNKEFKIIDMKEPPSEISIIVIPRGNRAVSVDMAKLRKFEPLFREIFTLARQDVITAMKLNGLAVGIIMGYDLTLANEALKKGALAAGISGNGPSMFAVTKIGDEGVILDLFEKHAEKPIIVQPVGLCEQRLRNR</sequence>
<dbReference type="PANTHER" id="PTHR20861">
    <property type="entry name" value="HOMOSERINE/4-DIPHOSPHOCYTIDYL-2-C-METHYL-D-ERYTHRITOL KINASE"/>
    <property type="match status" value="1"/>
</dbReference>
<proteinExistence type="inferred from homology"/>
<name>A0A650CQ49_9CREN</name>
<dbReference type="EMBL" id="CP045483">
    <property type="protein sequence ID" value="QGR19974.1"/>
    <property type="molecule type" value="Genomic_DNA"/>
</dbReference>
<protein>
    <recommendedName>
        <fullName evidence="5 14">Shikimate kinase</fullName>
        <shortName evidence="14">SK</shortName>
        <ecNumber evidence="4 14">2.7.1.71</ecNumber>
    </recommendedName>
</protein>
<comment type="similarity">
    <text evidence="3 14">Belongs to the GHMP kinase family. Archaeal shikimate kinase subfamily.</text>
</comment>
<reference evidence="16 17" key="1">
    <citation type="submission" date="2019-10" db="EMBL/GenBank/DDBJ databases">
        <title>Genome Sequences from Six Type Strain Members of the Archaeal Family Sulfolobaceae: Acidianus ambivalens, Acidianus infernus, Metallosphaera prunae, Stygiolobus azoricus, Sulfolobus metallicus, and Sulfurisphaera ohwakuensis.</title>
        <authorList>
            <person name="Counts J.A."/>
            <person name="Kelly R.M."/>
        </authorList>
    </citation>
    <scope>NUCLEOTIDE SEQUENCE [LARGE SCALE GENOMIC DNA]</scope>
    <source>
        <strain evidence="16 17">FC6</strain>
    </source>
</reference>
<evidence type="ECO:0000256" key="12">
    <source>
        <dbReference type="ARBA" id="ARBA00023141"/>
    </source>
</evidence>
<dbReference type="GO" id="GO:0009423">
    <property type="term" value="P:chorismate biosynthetic process"/>
    <property type="evidence" value="ECO:0007669"/>
    <property type="project" value="UniProtKB-UniRule"/>
</dbReference>
<dbReference type="RefSeq" id="WP_156007308.1">
    <property type="nucleotide sequence ID" value="NZ_CP045483.1"/>
</dbReference>
<dbReference type="InterPro" id="IPR014721">
    <property type="entry name" value="Ribsml_uS5_D2-typ_fold_subgr"/>
</dbReference>
<dbReference type="InterPro" id="IPR006204">
    <property type="entry name" value="GHMP_kinase_N_dom"/>
</dbReference>
<comment type="catalytic activity">
    <reaction evidence="13 14">
        <text>shikimate + ATP = 3-phosphoshikimate + ADP + H(+)</text>
        <dbReference type="Rhea" id="RHEA:13121"/>
        <dbReference type="ChEBI" id="CHEBI:15378"/>
        <dbReference type="ChEBI" id="CHEBI:30616"/>
        <dbReference type="ChEBI" id="CHEBI:36208"/>
        <dbReference type="ChEBI" id="CHEBI:145989"/>
        <dbReference type="ChEBI" id="CHEBI:456216"/>
        <dbReference type="EC" id="2.7.1.71"/>
    </reaction>
</comment>
<dbReference type="InterPro" id="IPR010189">
    <property type="entry name" value="SK_arc"/>
</dbReference>
<keyword evidence="10 14" id="KW-0418">Kinase</keyword>
<dbReference type="SUPFAM" id="SSF54211">
    <property type="entry name" value="Ribosomal protein S5 domain 2-like"/>
    <property type="match status" value="1"/>
</dbReference>
<gene>
    <name evidence="14" type="primary">aroK</name>
    <name evidence="16" type="ORF">D1868_08245</name>
</gene>
<keyword evidence="9 14" id="KW-0547">Nucleotide-binding</keyword>
<feature type="domain" description="GHMP kinase N-terminal" evidence="15">
    <location>
        <begin position="44"/>
        <end position="131"/>
    </location>
</feature>
<dbReference type="Gene3D" id="3.30.230.10">
    <property type="match status" value="1"/>
</dbReference>
<dbReference type="GO" id="GO:0005737">
    <property type="term" value="C:cytoplasm"/>
    <property type="evidence" value="ECO:0007669"/>
    <property type="project" value="UniProtKB-SubCell"/>
</dbReference>
<evidence type="ECO:0000256" key="11">
    <source>
        <dbReference type="ARBA" id="ARBA00022840"/>
    </source>
</evidence>
<evidence type="ECO:0000256" key="4">
    <source>
        <dbReference type="ARBA" id="ARBA00012154"/>
    </source>
</evidence>
<dbReference type="PIRSF" id="PIRSF005758">
    <property type="entry name" value="Shikimt_kin_arch"/>
    <property type="match status" value="1"/>
</dbReference>
<comment type="pathway">
    <text evidence="2 14">Metabolic intermediate biosynthesis; chorismate biosynthesis; chorismate from D-erythrose 4-phosphate and phosphoenolpyruvate: step 5/7.</text>
</comment>
<dbReference type="NCBIfam" id="TIGR01920">
    <property type="entry name" value="Shik_kin_archae"/>
    <property type="match status" value="1"/>
</dbReference>
<evidence type="ECO:0000313" key="17">
    <source>
        <dbReference type="Proteomes" id="UP000423396"/>
    </source>
</evidence>
<evidence type="ECO:0000256" key="2">
    <source>
        <dbReference type="ARBA" id="ARBA00004842"/>
    </source>
</evidence>
<evidence type="ECO:0000256" key="8">
    <source>
        <dbReference type="ARBA" id="ARBA00022679"/>
    </source>
</evidence>
<dbReference type="UniPathway" id="UPA00053">
    <property type="reaction ID" value="UER00088"/>
</dbReference>
<comment type="subcellular location">
    <subcellularLocation>
        <location evidence="1 14">Cytoplasm</location>
    </subcellularLocation>
</comment>
<dbReference type="GO" id="GO:0004765">
    <property type="term" value="F:shikimate kinase activity"/>
    <property type="evidence" value="ECO:0007669"/>
    <property type="project" value="UniProtKB-UniRule"/>
</dbReference>
<dbReference type="EC" id="2.7.1.71" evidence="4 14"/>
<evidence type="ECO:0000313" key="16">
    <source>
        <dbReference type="EMBL" id="QGR19974.1"/>
    </source>
</evidence>
<keyword evidence="11 14" id="KW-0067">ATP-binding</keyword>
<dbReference type="OrthoDB" id="9602at2157"/>
<keyword evidence="7 14" id="KW-0028">Amino-acid biosynthesis</keyword>
<evidence type="ECO:0000259" key="15">
    <source>
        <dbReference type="Pfam" id="PF00288"/>
    </source>
</evidence>
<dbReference type="SUPFAM" id="SSF55060">
    <property type="entry name" value="GHMP Kinase, C-terminal domain"/>
    <property type="match status" value="1"/>
</dbReference>
<evidence type="ECO:0000256" key="6">
    <source>
        <dbReference type="ARBA" id="ARBA00022490"/>
    </source>
</evidence>
<evidence type="ECO:0000256" key="10">
    <source>
        <dbReference type="ARBA" id="ARBA00022777"/>
    </source>
</evidence>
<evidence type="ECO:0000256" key="9">
    <source>
        <dbReference type="ARBA" id="ARBA00022741"/>
    </source>
</evidence>
<keyword evidence="17" id="KW-1185">Reference proteome</keyword>
<keyword evidence="8 14" id="KW-0808">Transferase</keyword>
<keyword evidence="12 14" id="KW-0057">Aromatic amino acid biosynthesis</keyword>
<evidence type="ECO:0000256" key="5">
    <source>
        <dbReference type="ARBA" id="ARBA00013853"/>
    </source>
</evidence>
<evidence type="ECO:0000256" key="1">
    <source>
        <dbReference type="ARBA" id="ARBA00004496"/>
    </source>
</evidence>
<keyword evidence="6 14" id="KW-0963">Cytoplasm</keyword>
<dbReference type="HAMAP" id="MF_00370">
    <property type="entry name" value="Shik_kinase_arch"/>
    <property type="match status" value="1"/>
</dbReference>
<accession>A0A650CQ49</accession>
<dbReference type="GO" id="GO:0008652">
    <property type="term" value="P:amino acid biosynthetic process"/>
    <property type="evidence" value="ECO:0007669"/>
    <property type="project" value="UniProtKB-KW"/>
</dbReference>
<dbReference type="GO" id="GO:0009073">
    <property type="term" value="P:aromatic amino acid family biosynthetic process"/>
    <property type="evidence" value="ECO:0007669"/>
    <property type="project" value="UniProtKB-KW"/>
</dbReference>
<dbReference type="GeneID" id="42799053"/>
<dbReference type="GO" id="GO:0005524">
    <property type="term" value="F:ATP binding"/>
    <property type="evidence" value="ECO:0007669"/>
    <property type="project" value="UniProtKB-UniRule"/>
</dbReference>
<dbReference type="PANTHER" id="PTHR20861:SF3">
    <property type="entry name" value="SHIKIMATE KINASE"/>
    <property type="match status" value="1"/>
</dbReference>
<dbReference type="Proteomes" id="UP000423396">
    <property type="component" value="Chromosome"/>
</dbReference>
<dbReference type="InterPro" id="IPR036554">
    <property type="entry name" value="GHMP_kinase_C_sf"/>
</dbReference>
<evidence type="ECO:0000256" key="3">
    <source>
        <dbReference type="ARBA" id="ARBA00010202"/>
    </source>
</evidence>
<feature type="binding site" evidence="14">
    <location>
        <begin position="70"/>
        <end position="80"/>
    </location>
    <ligand>
        <name>ATP</name>
        <dbReference type="ChEBI" id="CHEBI:30616"/>
    </ligand>
</feature>
<evidence type="ECO:0000256" key="13">
    <source>
        <dbReference type="ARBA" id="ARBA00048567"/>
    </source>
</evidence>